<gene>
    <name evidence="2" type="ORF">J2W69_002613</name>
</gene>
<accession>A0ABU1W115</accession>
<evidence type="ECO:0000313" key="3">
    <source>
        <dbReference type="Proteomes" id="UP001257909"/>
    </source>
</evidence>
<dbReference type="PANTHER" id="PTHR47505">
    <property type="entry name" value="DNA UTILIZATION PROTEIN YHGH"/>
    <property type="match status" value="1"/>
</dbReference>
<dbReference type="InterPro" id="IPR000836">
    <property type="entry name" value="PRTase_dom"/>
</dbReference>
<dbReference type="PANTHER" id="PTHR47505:SF1">
    <property type="entry name" value="DNA UTILIZATION PROTEIN YHGH"/>
    <property type="match status" value="1"/>
</dbReference>
<evidence type="ECO:0000256" key="1">
    <source>
        <dbReference type="ARBA" id="ARBA00008007"/>
    </source>
</evidence>
<keyword evidence="3" id="KW-1185">Reference proteome</keyword>
<reference evidence="2 3" key="1">
    <citation type="submission" date="2023-07" db="EMBL/GenBank/DDBJ databases">
        <title>Sorghum-associated microbial communities from plants grown in Nebraska, USA.</title>
        <authorList>
            <person name="Schachtman D."/>
        </authorList>
    </citation>
    <scope>NUCLEOTIDE SEQUENCE [LARGE SCALE GENOMIC DNA]</scope>
    <source>
        <strain evidence="2 3">4138</strain>
    </source>
</reference>
<dbReference type="CDD" id="cd06223">
    <property type="entry name" value="PRTases_typeI"/>
    <property type="match status" value="1"/>
</dbReference>
<dbReference type="InterPro" id="IPR029057">
    <property type="entry name" value="PRTase-like"/>
</dbReference>
<proteinExistence type="inferred from homology"/>
<comment type="caution">
    <text evidence="2">The sequence shown here is derived from an EMBL/GenBank/DDBJ whole genome shotgun (WGS) entry which is preliminary data.</text>
</comment>
<dbReference type="RefSeq" id="WP_310279156.1">
    <property type="nucleotide sequence ID" value="NZ_JAVDWR010000008.1"/>
</dbReference>
<dbReference type="SUPFAM" id="SSF53271">
    <property type="entry name" value="PRTase-like"/>
    <property type="match status" value="1"/>
</dbReference>
<name>A0ABU1W115_9GAMM</name>
<dbReference type="Proteomes" id="UP001257909">
    <property type="component" value="Unassembled WGS sequence"/>
</dbReference>
<organism evidence="2 3">
    <name type="scientific">Rheinheimera soli</name>
    <dbReference type="NCBI Taxonomy" id="443616"/>
    <lineage>
        <taxon>Bacteria</taxon>
        <taxon>Pseudomonadati</taxon>
        <taxon>Pseudomonadota</taxon>
        <taxon>Gammaproteobacteria</taxon>
        <taxon>Chromatiales</taxon>
        <taxon>Chromatiaceae</taxon>
        <taxon>Rheinheimera</taxon>
    </lineage>
</organism>
<dbReference type="EMBL" id="JAVDWR010000008">
    <property type="protein sequence ID" value="MDR7121656.1"/>
    <property type="molecule type" value="Genomic_DNA"/>
</dbReference>
<evidence type="ECO:0000313" key="2">
    <source>
        <dbReference type="EMBL" id="MDR7121656.1"/>
    </source>
</evidence>
<dbReference type="Gene3D" id="3.40.50.2020">
    <property type="match status" value="1"/>
</dbReference>
<protein>
    <submittedName>
        <fullName evidence="2">ComF family protein</fullName>
    </submittedName>
</protein>
<dbReference type="InterPro" id="IPR051910">
    <property type="entry name" value="ComF/GntX_DNA_util-trans"/>
</dbReference>
<comment type="similarity">
    <text evidence="1">Belongs to the ComF/GntX family.</text>
</comment>
<sequence length="233" mass="26714">MQATLLQQLVHLLAPNCCLWCHMQVQQAQTQLCDYCHGHLPQLDLSWVDHNALLLPDVAKGLPRVKFDRLYSLSWYRQPYKHWISSWKFQQQHAAGELLRQLFYQQALLYQQQGGDLPDCISYTPISVKRLQERGFNQAKLLASELAQAWQIPCLSLFQSPDLVPHQIGLNRRQRLDNLKGKIQLQHAALPRHIVLVDDVITTGATLDYLSSLLKAKGVQTVSVWTLAITRAF</sequence>